<comment type="caution">
    <text evidence="1">The sequence shown here is derived from an EMBL/GenBank/DDBJ whole genome shotgun (WGS) entry which is preliminary data.</text>
</comment>
<evidence type="ECO:0000313" key="1">
    <source>
        <dbReference type="EMBL" id="SPJ83895.1"/>
    </source>
</evidence>
<proteinExistence type="predicted"/>
<name>A0AAE8MG80_9HYPO</name>
<evidence type="ECO:0000313" key="2">
    <source>
        <dbReference type="Proteomes" id="UP001187734"/>
    </source>
</evidence>
<dbReference type="Proteomes" id="UP001187734">
    <property type="component" value="Unassembled WGS sequence"/>
</dbReference>
<gene>
    <name evidence="1" type="ORF">FTOL_10411</name>
</gene>
<dbReference type="EMBL" id="ONZP01000405">
    <property type="protein sequence ID" value="SPJ83895.1"/>
    <property type="molecule type" value="Genomic_DNA"/>
</dbReference>
<accession>A0AAE8MG80</accession>
<keyword evidence="2" id="KW-1185">Reference proteome</keyword>
<dbReference type="AlphaFoldDB" id="A0AAE8MG80"/>
<reference evidence="1" key="1">
    <citation type="submission" date="2018-03" db="EMBL/GenBank/DDBJ databases">
        <authorList>
            <person name="Guldener U."/>
        </authorList>
    </citation>
    <scope>NUCLEOTIDE SEQUENCE</scope>
</reference>
<organism evidence="1 2">
    <name type="scientific">Fusarium torulosum</name>
    <dbReference type="NCBI Taxonomy" id="33205"/>
    <lineage>
        <taxon>Eukaryota</taxon>
        <taxon>Fungi</taxon>
        <taxon>Dikarya</taxon>
        <taxon>Ascomycota</taxon>
        <taxon>Pezizomycotina</taxon>
        <taxon>Sordariomycetes</taxon>
        <taxon>Hypocreomycetidae</taxon>
        <taxon>Hypocreales</taxon>
        <taxon>Nectriaceae</taxon>
        <taxon>Fusarium</taxon>
    </lineage>
</organism>
<protein>
    <submittedName>
        <fullName evidence="1">Uncharacterized protein</fullName>
    </submittedName>
</protein>
<sequence>MCRLVELEYACSTDENPHRLRTDAILQCNDPFDCLAEEIILHKPGSEANLTAAKSQEQEFAIMKIGGDCEKCAERKTNILANEERIFLEMKGELEEMGNQIESPCRNSMRRSKRMHRSEESILQYKVRERRTEYEPEAICSSGSCTGPVHVAHDGRRGMFCEKHTCSAIDFGCLLDVSTTRNSSQYSIYCPLHTCIRLGCGLKVANQETVLCERHDWRFKVATWTQQYARQGGGYGQAPFGILDSQMRRG</sequence>